<name>A0A4R2BRD2_9HYPH</name>
<organism evidence="1 2">
    <name type="scientific">Sinorhizobium americanum</name>
    <dbReference type="NCBI Taxonomy" id="194963"/>
    <lineage>
        <taxon>Bacteria</taxon>
        <taxon>Pseudomonadati</taxon>
        <taxon>Pseudomonadota</taxon>
        <taxon>Alphaproteobacteria</taxon>
        <taxon>Hyphomicrobiales</taxon>
        <taxon>Rhizobiaceae</taxon>
        <taxon>Sinorhizobium/Ensifer group</taxon>
        <taxon>Sinorhizobium</taxon>
    </lineage>
</organism>
<protein>
    <submittedName>
        <fullName evidence="1">DUF3102 family protein</fullName>
    </submittedName>
</protein>
<sequence length="211" mass="23656">MSDAVVRSICAEFDVEIIPANEMPVPGQTRAAGTLSRILAKHGDGHLRLVLATLSETKGNQGLITETSLWATSDLVRACSKWIEEDASAWFDAWDKIPLGFILWHVQELAGKSHMRHALAGAMYLMLVHYSRGKKADREVGYGFIRRVQKAEDELSARQVNRSEAVEMGRELIALKASMPRGEWLPWVRERSGMSYGTVQRYMRLAAEARS</sequence>
<dbReference type="Proteomes" id="UP000295043">
    <property type="component" value="Unassembled WGS sequence"/>
</dbReference>
<gene>
    <name evidence="1" type="ORF">EV184_1087</name>
</gene>
<evidence type="ECO:0000313" key="1">
    <source>
        <dbReference type="EMBL" id="TCN30141.1"/>
    </source>
</evidence>
<dbReference type="RefSeq" id="WP_132075497.1">
    <property type="nucleotide sequence ID" value="NZ_SLVU01000008.1"/>
</dbReference>
<accession>A0A4R2BRD2</accession>
<dbReference type="EMBL" id="SLVU01000008">
    <property type="protein sequence ID" value="TCN30141.1"/>
    <property type="molecule type" value="Genomic_DNA"/>
</dbReference>
<dbReference type="Pfam" id="PF11300">
    <property type="entry name" value="DUF3102"/>
    <property type="match status" value="1"/>
</dbReference>
<dbReference type="AlphaFoldDB" id="A0A4R2BRD2"/>
<proteinExistence type="predicted"/>
<reference evidence="1 2" key="1">
    <citation type="submission" date="2019-03" db="EMBL/GenBank/DDBJ databases">
        <title>Genomic Encyclopedia of Type Strains, Phase IV (KMG-V): Genome sequencing to study the core and pangenomes of soil and plant-associated prokaryotes.</title>
        <authorList>
            <person name="Whitman W."/>
        </authorList>
    </citation>
    <scope>NUCLEOTIDE SEQUENCE [LARGE SCALE GENOMIC DNA]</scope>
    <source>
        <strain evidence="1 2">23C40</strain>
    </source>
</reference>
<dbReference type="InterPro" id="IPR021451">
    <property type="entry name" value="DUF3102"/>
</dbReference>
<comment type="caution">
    <text evidence="1">The sequence shown here is derived from an EMBL/GenBank/DDBJ whole genome shotgun (WGS) entry which is preliminary data.</text>
</comment>
<evidence type="ECO:0000313" key="2">
    <source>
        <dbReference type="Proteomes" id="UP000295043"/>
    </source>
</evidence>